<comment type="similarity">
    <text evidence="2">Belongs to the GSP F family.</text>
</comment>
<feature type="transmembrane region" description="Helical" evidence="7">
    <location>
        <begin position="178"/>
        <end position="198"/>
    </location>
</feature>
<sequence>MVLLSPALSDKLVRLQVTTSVRAQLYEEISAMIQNGKSLNETLSKAYEVTCQYGAGAGSARAQFIYELKQAAAAGKKFSGALKRWAPPMETTLIAVGEGTGDLVKAFENVRFMHDSEGEIASTFVTKVPYPVALFVATVGMLWMLADQQVPQMLAIAPQEAWTGPAGLMIHLAQATQAYSIPVGAAIVLGVIAIAVSLPRWTGSLRHRFDRFGPWAVYRRVQGAQFLLSYATLVNAGVSQDRALEQLIGEASPYLHERLSAARLGIARGRSFGEALRKAEYDFPDPEANAYIEMMSDLDGFAPALLDYSKRWMKRTVRRIGAVLNVFFFASILGVASIAALTAVSSYQMTEVAKRIQH</sequence>
<keyword evidence="5 7" id="KW-1133">Transmembrane helix</keyword>
<evidence type="ECO:0000256" key="7">
    <source>
        <dbReference type="SAM" id="Phobius"/>
    </source>
</evidence>
<dbReference type="Proteomes" id="UP001225498">
    <property type="component" value="Unassembled WGS sequence"/>
</dbReference>
<dbReference type="Gene3D" id="1.20.81.30">
    <property type="entry name" value="Type II secretion system (T2SS), domain F"/>
    <property type="match status" value="2"/>
</dbReference>
<dbReference type="InterPro" id="IPR003004">
    <property type="entry name" value="GspF/PilC"/>
</dbReference>
<evidence type="ECO:0000256" key="6">
    <source>
        <dbReference type="ARBA" id="ARBA00023136"/>
    </source>
</evidence>
<feature type="domain" description="Type II secretion system protein GspF" evidence="8">
    <location>
        <begin position="27"/>
        <end position="145"/>
    </location>
</feature>
<dbReference type="AlphaFoldDB" id="A0AAI9CK37"/>
<keyword evidence="3" id="KW-1003">Cell membrane</keyword>
<keyword evidence="6 7" id="KW-0472">Membrane</keyword>
<reference evidence="9" key="1">
    <citation type="submission" date="2023-08" db="EMBL/GenBank/DDBJ databases">
        <authorList>
            <consortium name="Clinical and Environmental Microbiology Branch: Whole genome sequencing antimicrobial resistance pathogens in the healthcare setting"/>
        </authorList>
    </citation>
    <scope>NUCLEOTIDE SEQUENCE</scope>
    <source>
        <strain evidence="9">2023CJ-00293</strain>
    </source>
</reference>
<evidence type="ECO:0000256" key="2">
    <source>
        <dbReference type="ARBA" id="ARBA00005745"/>
    </source>
</evidence>
<accession>A0AAI9CK37</accession>
<dbReference type="RefSeq" id="WP_164076462.1">
    <property type="nucleotide sequence ID" value="NZ_JAOCKI010000015.1"/>
</dbReference>
<gene>
    <name evidence="9" type="ORF">REH87_001554</name>
</gene>
<dbReference type="PANTHER" id="PTHR30012:SF0">
    <property type="entry name" value="TYPE II SECRETION SYSTEM PROTEIN F-RELATED"/>
    <property type="match status" value="1"/>
</dbReference>
<comment type="subcellular location">
    <subcellularLocation>
        <location evidence="1">Cell membrane</location>
        <topology evidence="1">Multi-pass membrane protein</topology>
    </subcellularLocation>
</comment>
<dbReference type="PANTHER" id="PTHR30012">
    <property type="entry name" value="GENERAL SECRETION PATHWAY PROTEIN"/>
    <property type="match status" value="1"/>
</dbReference>
<protein>
    <submittedName>
        <fullName evidence="9">Type II secretion system F family protein</fullName>
    </submittedName>
</protein>
<evidence type="ECO:0000259" key="8">
    <source>
        <dbReference type="Pfam" id="PF00482"/>
    </source>
</evidence>
<dbReference type="Pfam" id="PF00482">
    <property type="entry name" value="T2SSF"/>
    <property type="match status" value="2"/>
</dbReference>
<feature type="domain" description="Type II secretion system protein GspF" evidence="8">
    <location>
        <begin position="226"/>
        <end position="337"/>
    </location>
</feature>
<comment type="caution">
    <text evidence="9">The sequence shown here is derived from an EMBL/GenBank/DDBJ whole genome shotgun (WGS) entry which is preliminary data.</text>
</comment>
<keyword evidence="4 7" id="KW-0812">Transmembrane</keyword>
<proteinExistence type="inferred from homology"/>
<feature type="transmembrane region" description="Helical" evidence="7">
    <location>
        <begin position="320"/>
        <end position="344"/>
    </location>
</feature>
<dbReference type="InterPro" id="IPR042094">
    <property type="entry name" value="T2SS_GspF_sf"/>
</dbReference>
<evidence type="ECO:0000256" key="5">
    <source>
        <dbReference type="ARBA" id="ARBA00022989"/>
    </source>
</evidence>
<dbReference type="InterPro" id="IPR018076">
    <property type="entry name" value="T2SS_GspF_dom"/>
</dbReference>
<evidence type="ECO:0000256" key="3">
    <source>
        <dbReference type="ARBA" id="ARBA00022475"/>
    </source>
</evidence>
<dbReference type="GO" id="GO:0005886">
    <property type="term" value="C:plasma membrane"/>
    <property type="evidence" value="ECO:0007669"/>
    <property type="project" value="UniProtKB-SubCell"/>
</dbReference>
<evidence type="ECO:0000313" key="10">
    <source>
        <dbReference type="Proteomes" id="UP001225498"/>
    </source>
</evidence>
<dbReference type="EMBL" id="ABLTIR010000023">
    <property type="protein sequence ID" value="EKZ1926557.1"/>
    <property type="molecule type" value="Genomic_DNA"/>
</dbReference>
<organism evidence="9 10">
    <name type="scientific">Stenotrophomonas maltophilia</name>
    <name type="common">Pseudomonas maltophilia</name>
    <name type="synonym">Xanthomonas maltophilia</name>
    <dbReference type="NCBI Taxonomy" id="40324"/>
    <lineage>
        <taxon>Bacteria</taxon>
        <taxon>Pseudomonadati</taxon>
        <taxon>Pseudomonadota</taxon>
        <taxon>Gammaproteobacteria</taxon>
        <taxon>Lysobacterales</taxon>
        <taxon>Lysobacteraceae</taxon>
        <taxon>Stenotrophomonas</taxon>
        <taxon>Stenotrophomonas maltophilia group</taxon>
    </lineage>
</organism>
<evidence type="ECO:0000313" key="9">
    <source>
        <dbReference type="EMBL" id="EKZ1926557.1"/>
    </source>
</evidence>
<name>A0AAI9CK37_STEMA</name>
<evidence type="ECO:0000256" key="4">
    <source>
        <dbReference type="ARBA" id="ARBA00022692"/>
    </source>
</evidence>
<evidence type="ECO:0000256" key="1">
    <source>
        <dbReference type="ARBA" id="ARBA00004651"/>
    </source>
</evidence>